<dbReference type="GO" id="GO:0004497">
    <property type="term" value="F:monooxygenase activity"/>
    <property type="evidence" value="ECO:0007669"/>
    <property type="project" value="UniProtKB-KW"/>
</dbReference>
<keyword evidence="6" id="KW-0472">Membrane</keyword>
<name>A0A6G1JE69_9PLEO</name>
<dbReference type="GO" id="GO:0005506">
    <property type="term" value="F:iron ion binding"/>
    <property type="evidence" value="ECO:0007669"/>
    <property type="project" value="InterPro"/>
</dbReference>
<evidence type="ECO:0000256" key="4">
    <source>
        <dbReference type="PIRSR" id="PIRSR602401-1"/>
    </source>
</evidence>
<dbReference type="InterPro" id="IPR050121">
    <property type="entry name" value="Cytochrome_P450_monoxygenase"/>
</dbReference>
<keyword evidence="5" id="KW-0560">Oxidoreductase</keyword>
<dbReference type="PRINTS" id="PR00385">
    <property type="entry name" value="P450"/>
</dbReference>
<evidence type="ECO:0000256" key="5">
    <source>
        <dbReference type="RuleBase" id="RU000461"/>
    </source>
</evidence>
<keyword evidence="6" id="KW-0812">Transmembrane</keyword>
<dbReference type="Pfam" id="PF00067">
    <property type="entry name" value="p450"/>
    <property type="match status" value="1"/>
</dbReference>
<keyword evidence="3 4" id="KW-0408">Iron</keyword>
<dbReference type="InterPro" id="IPR002401">
    <property type="entry name" value="Cyt_P450_E_grp-I"/>
</dbReference>
<dbReference type="PANTHER" id="PTHR24305:SF199">
    <property type="entry name" value="P450, PUTATIVE (EUROFUNG)-RELATED"/>
    <property type="match status" value="1"/>
</dbReference>
<keyword evidence="4 5" id="KW-0349">Heme</keyword>
<protein>
    <submittedName>
        <fullName evidence="7">Cytochrome P450</fullName>
    </submittedName>
</protein>
<comment type="similarity">
    <text evidence="5">Belongs to the cytochrome P450 family.</text>
</comment>
<accession>A0A6G1JE69</accession>
<evidence type="ECO:0000313" key="7">
    <source>
        <dbReference type="EMBL" id="KAF2688531.1"/>
    </source>
</evidence>
<dbReference type="InterPro" id="IPR036396">
    <property type="entry name" value="Cyt_P450_sf"/>
</dbReference>
<dbReference type="EMBL" id="MU005573">
    <property type="protein sequence ID" value="KAF2688531.1"/>
    <property type="molecule type" value="Genomic_DNA"/>
</dbReference>
<gene>
    <name evidence="7" type="ORF">K458DRAFT_475286</name>
</gene>
<dbReference type="Proteomes" id="UP000799291">
    <property type="component" value="Unassembled WGS sequence"/>
</dbReference>
<organism evidence="7 8">
    <name type="scientific">Lentithecium fluviatile CBS 122367</name>
    <dbReference type="NCBI Taxonomy" id="1168545"/>
    <lineage>
        <taxon>Eukaryota</taxon>
        <taxon>Fungi</taxon>
        <taxon>Dikarya</taxon>
        <taxon>Ascomycota</taxon>
        <taxon>Pezizomycotina</taxon>
        <taxon>Dothideomycetes</taxon>
        <taxon>Pleosporomycetidae</taxon>
        <taxon>Pleosporales</taxon>
        <taxon>Massarineae</taxon>
        <taxon>Lentitheciaceae</taxon>
        <taxon>Lentithecium</taxon>
    </lineage>
</organism>
<evidence type="ECO:0000256" key="1">
    <source>
        <dbReference type="ARBA" id="ARBA00001971"/>
    </source>
</evidence>
<dbReference type="PRINTS" id="PR00463">
    <property type="entry name" value="EP450I"/>
</dbReference>
<dbReference type="InterPro" id="IPR017972">
    <property type="entry name" value="Cyt_P450_CS"/>
</dbReference>
<dbReference type="PANTHER" id="PTHR24305">
    <property type="entry name" value="CYTOCHROME P450"/>
    <property type="match status" value="1"/>
</dbReference>
<evidence type="ECO:0000313" key="8">
    <source>
        <dbReference type="Proteomes" id="UP000799291"/>
    </source>
</evidence>
<dbReference type="SUPFAM" id="SSF48264">
    <property type="entry name" value="Cytochrome P450"/>
    <property type="match status" value="1"/>
</dbReference>
<dbReference type="AlphaFoldDB" id="A0A6G1JE69"/>
<dbReference type="Gene3D" id="1.10.630.10">
    <property type="entry name" value="Cytochrome P450"/>
    <property type="match status" value="1"/>
</dbReference>
<comment type="cofactor">
    <cofactor evidence="1 4">
        <name>heme</name>
        <dbReference type="ChEBI" id="CHEBI:30413"/>
    </cofactor>
</comment>
<feature type="binding site" description="axial binding residue" evidence="4">
    <location>
        <position position="446"/>
    </location>
    <ligand>
        <name>heme</name>
        <dbReference type="ChEBI" id="CHEBI:30413"/>
    </ligand>
    <ligandPart>
        <name>Fe</name>
        <dbReference type="ChEBI" id="CHEBI:18248"/>
    </ligandPart>
</feature>
<evidence type="ECO:0000256" key="6">
    <source>
        <dbReference type="SAM" id="Phobius"/>
    </source>
</evidence>
<dbReference type="OrthoDB" id="1470350at2759"/>
<dbReference type="GO" id="GO:0016705">
    <property type="term" value="F:oxidoreductase activity, acting on paired donors, with incorporation or reduction of molecular oxygen"/>
    <property type="evidence" value="ECO:0007669"/>
    <property type="project" value="InterPro"/>
</dbReference>
<dbReference type="CDD" id="cd11058">
    <property type="entry name" value="CYP60B-like"/>
    <property type="match status" value="1"/>
</dbReference>
<sequence>MALFQGLFENLTVKVVGTLLACSIYPAFYTIYNLYFHPLTRYPGPKFWAATRFGYILSLWSGWLHKDVQEIHRKYGEVVRIAPDEISFAKVEAFSDIYSNTERPAFPKSKLWHGAAPGRPLSVLNALDPRVHARFRKAMDPAFTEKSVRLQEPIIQEHIDLLITQLNKLASKDPSGAVVNIVAWYSFASYDMVGDLSFGESFGSLRSSETHPWVALIFASLKAATYRVSLRYYPGLSWLIGLTIPKTVMQQQLQHWKIAVDKINRRLSQKQERPDLVSMIKRDDEGVKGLSLPEMHATASVLIVAGSETTVTVLSGITNRLIKSPDKLALLTNEVRSTFKRESDMTLSSLKDLTYLGAVIQEGLRLCDPTPVGAPRITPPGGGSVAGHWLPEGTFVNVHRLTLSRSPDLFYESEAFLPERWLGEDPLFANDQRAAVQTFGVGPRSCIGRLHAWAEMRLILARLVWRFDLKEAKTKAGALQWDQQRTFTVVERQPFEIHLQVRKDGLPDSQGA</sequence>
<reference evidence="7" key="1">
    <citation type="journal article" date="2020" name="Stud. Mycol.">
        <title>101 Dothideomycetes genomes: a test case for predicting lifestyles and emergence of pathogens.</title>
        <authorList>
            <person name="Haridas S."/>
            <person name="Albert R."/>
            <person name="Binder M."/>
            <person name="Bloem J."/>
            <person name="Labutti K."/>
            <person name="Salamov A."/>
            <person name="Andreopoulos B."/>
            <person name="Baker S."/>
            <person name="Barry K."/>
            <person name="Bills G."/>
            <person name="Bluhm B."/>
            <person name="Cannon C."/>
            <person name="Castanera R."/>
            <person name="Culley D."/>
            <person name="Daum C."/>
            <person name="Ezra D."/>
            <person name="Gonzalez J."/>
            <person name="Henrissat B."/>
            <person name="Kuo A."/>
            <person name="Liang C."/>
            <person name="Lipzen A."/>
            <person name="Lutzoni F."/>
            <person name="Magnuson J."/>
            <person name="Mondo S."/>
            <person name="Nolan M."/>
            <person name="Ohm R."/>
            <person name="Pangilinan J."/>
            <person name="Park H.-J."/>
            <person name="Ramirez L."/>
            <person name="Alfaro M."/>
            <person name="Sun H."/>
            <person name="Tritt A."/>
            <person name="Yoshinaga Y."/>
            <person name="Zwiers L.-H."/>
            <person name="Turgeon B."/>
            <person name="Goodwin S."/>
            <person name="Spatafora J."/>
            <person name="Crous P."/>
            <person name="Grigoriev I."/>
        </authorList>
    </citation>
    <scope>NUCLEOTIDE SEQUENCE</scope>
    <source>
        <strain evidence="7">CBS 122367</strain>
    </source>
</reference>
<keyword evidence="6" id="KW-1133">Transmembrane helix</keyword>
<keyword evidence="2 4" id="KW-0479">Metal-binding</keyword>
<keyword evidence="5" id="KW-0503">Monooxygenase</keyword>
<dbReference type="GO" id="GO:0020037">
    <property type="term" value="F:heme binding"/>
    <property type="evidence" value="ECO:0007669"/>
    <property type="project" value="InterPro"/>
</dbReference>
<proteinExistence type="inferred from homology"/>
<evidence type="ECO:0000256" key="2">
    <source>
        <dbReference type="ARBA" id="ARBA00022723"/>
    </source>
</evidence>
<dbReference type="InterPro" id="IPR001128">
    <property type="entry name" value="Cyt_P450"/>
</dbReference>
<dbReference type="PROSITE" id="PS00086">
    <property type="entry name" value="CYTOCHROME_P450"/>
    <property type="match status" value="1"/>
</dbReference>
<keyword evidence="8" id="KW-1185">Reference proteome</keyword>
<feature type="transmembrane region" description="Helical" evidence="6">
    <location>
        <begin position="15"/>
        <end position="35"/>
    </location>
</feature>
<evidence type="ECO:0000256" key="3">
    <source>
        <dbReference type="ARBA" id="ARBA00023004"/>
    </source>
</evidence>